<dbReference type="AlphaFoldDB" id="A0A818AZQ8"/>
<sequence>MATASAKNNSIVPPIVPPSVSEWRQKFPASLSGTISFLQIVLSIIIIGCEVGSILIDIITVTIYVGLWAGLFFLVASFSQSGSSCCCRERGCANFSLLSQCLALFFSLCVIGFDAYFLINTSACFFTTSTCNSTGSSRGVFYSTSNFNNIKIPLIEGQLGAGCVMFVLCLIQIIIYIRTAFLINQAKNSPTVHPTVPSPLPVVPTGPDGMIIAPPIMNVRTQRAGSPLYHRPAMVIDNGDGRSNDLTLPSPLPVVPTGPDGMIIAPPIMNVRTQRAGSPLYHRPAMVIDNGDGRSNDLTCPTCTTTMSVTVRKKMAGLYPT</sequence>
<evidence type="ECO:0000256" key="1">
    <source>
        <dbReference type="SAM" id="Phobius"/>
    </source>
</evidence>
<feature type="transmembrane region" description="Helical" evidence="1">
    <location>
        <begin position="54"/>
        <end position="76"/>
    </location>
</feature>
<proteinExistence type="predicted"/>
<evidence type="ECO:0000313" key="2">
    <source>
        <dbReference type="EMBL" id="CAF3413364.1"/>
    </source>
</evidence>
<feature type="transmembrane region" description="Helical" evidence="1">
    <location>
        <begin position="159"/>
        <end position="177"/>
    </location>
</feature>
<dbReference type="EMBL" id="CAJNYV010001278">
    <property type="protein sequence ID" value="CAF3413364.1"/>
    <property type="molecule type" value="Genomic_DNA"/>
</dbReference>
<keyword evidence="1" id="KW-0812">Transmembrane</keyword>
<dbReference type="Proteomes" id="UP000663865">
    <property type="component" value="Unassembled WGS sequence"/>
</dbReference>
<keyword evidence="1" id="KW-0472">Membrane</keyword>
<gene>
    <name evidence="2" type="ORF">KIK155_LOCUS9244</name>
</gene>
<organism evidence="2 3">
    <name type="scientific">Rotaria socialis</name>
    <dbReference type="NCBI Taxonomy" id="392032"/>
    <lineage>
        <taxon>Eukaryota</taxon>
        <taxon>Metazoa</taxon>
        <taxon>Spiralia</taxon>
        <taxon>Gnathifera</taxon>
        <taxon>Rotifera</taxon>
        <taxon>Eurotatoria</taxon>
        <taxon>Bdelloidea</taxon>
        <taxon>Philodinida</taxon>
        <taxon>Philodinidae</taxon>
        <taxon>Rotaria</taxon>
    </lineage>
</organism>
<evidence type="ECO:0000313" key="3">
    <source>
        <dbReference type="Proteomes" id="UP000663865"/>
    </source>
</evidence>
<comment type="caution">
    <text evidence="2">The sequence shown here is derived from an EMBL/GenBank/DDBJ whole genome shotgun (WGS) entry which is preliminary data.</text>
</comment>
<accession>A0A818AZQ8</accession>
<protein>
    <submittedName>
        <fullName evidence="2">Uncharacterized protein</fullName>
    </submittedName>
</protein>
<feature type="transmembrane region" description="Helical" evidence="1">
    <location>
        <begin position="29"/>
        <end position="48"/>
    </location>
</feature>
<feature type="transmembrane region" description="Helical" evidence="1">
    <location>
        <begin position="97"/>
        <end position="119"/>
    </location>
</feature>
<name>A0A818AZQ8_9BILA</name>
<reference evidence="2" key="1">
    <citation type="submission" date="2021-02" db="EMBL/GenBank/DDBJ databases">
        <authorList>
            <person name="Nowell W R."/>
        </authorList>
    </citation>
    <scope>NUCLEOTIDE SEQUENCE</scope>
</reference>
<keyword evidence="1" id="KW-1133">Transmembrane helix</keyword>